<evidence type="ECO:0000313" key="2">
    <source>
        <dbReference type="EMBL" id="GAG80983.1"/>
    </source>
</evidence>
<feature type="compositionally biased region" description="Polar residues" evidence="1">
    <location>
        <begin position="91"/>
        <end position="101"/>
    </location>
</feature>
<feature type="compositionally biased region" description="Low complexity" evidence="1">
    <location>
        <begin position="102"/>
        <end position="114"/>
    </location>
</feature>
<feature type="compositionally biased region" description="Polar residues" evidence="1">
    <location>
        <begin position="169"/>
        <end position="178"/>
    </location>
</feature>
<dbReference type="EMBL" id="BART01011119">
    <property type="protein sequence ID" value="GAG80983.1"/>
    <property type="molecule type" value="Genomic_DNA"/>
</dbReference>
<gene>
    <name evidence="2" type="ORF">S01H4_23844</name>
</gene>
<feature type="region of interest" description="Disordered" evidence="1">
    <location>
        <begin position="1"/>
        <end position="42"/>
    </location>
</feature>
<feature type="compositionally biased region" description="Polar residues" evidence="1">
    <location>
        <begin position="28"/>
        <end position="41"/>
    </location>
</feature>
<sequence>MSGGGKAGNQNRPARLGSQVGSGPTPGQIGSQTDVGNNQVGTIVGGVNQAQGMLDQGLNSQVSPNLGRVPTVSDMVGFSQQIPQYNQALGNAASGQQGSYTQLPQQQPVPTQEQFAPGSYTGPPAPVVYPQLPPLAAVPTQEFGAYAPPPQVLPAPPPQVVNPAQPNQGSQAPTNEISQRVAETPAGQIERGFTDRVDAPQIHDIVGNPVIQNAQRQNDADAWLANTLGNGFGPQEGGSMNEFFGPHNQTLGKVQQIN</sequence>
<accession>X1BA52</accession>
<proteinExistence type="predicted"/>
<name>X1BA52_9ZZZZ</name>
<feature type="compositionally biased region" description="Pro residues" evidence="1">
    <location>
        <begin position="147"/>
        <end position="160"/>
    </location>
</feature>
<feature type="region of interest" description="Disordered" evidence="1">
    <location>
        <begin position="91"/>
        <end position="123"/>
    </location>
</feature>
<protein>
    <submittedName>
        <fullName evidence="2">Uncharacterized protein</fullName>
    </submittedName>
</protein>
<comment type="caution">
    <text evidence="2">The sequence shown here is derived from an EMBL/GenBank/DDBJ whole genome shotgun (WGS) entry which is preliminary data.</text>
</comment>
<organism evidence="2">
    <name type="scientific">marine sediment metagenome</name>
    <dbReference type="NCBI Taxonomy" id="412755"/>
    <lineage>
        <taxon>unclassified sequences</taxon>
        <taxon>metagenomes</taxon>
        <taxon>ecological metagenomes</taxon>
    </lineage>
</organism>
<dbReference type="AlphaFoldDB" id="X1BA52"/>
<evidence type="ECO:0000256" key="1">
    <source>
        <dbReference type="SAM" id="MobiDB-lite"/>
    </source>
</evidence>
<feature type="non-terminal residue" evidence="2">
    <location>
        <position position="258"/>
    </location>
</feature>
<reference evidence="2" key="1">
    <citation type="journal article" date="2014" name="Front. Microbiol.">
        <title>High frequency of phylogenetically diverse reductive dehalogenase-homologous genes in deep subseafloor sedimentary metagenomes.</title>
        <authorList>
            <person name="Kawai M."/>
            <person name="Futagami T."/>
            <person name="Toyoda A."/>
            <person name="Takaki Y."/>
            <person name="Nishi S."/>
            <person name="Hori S."/>
            <person name="Arai W."/>
            <person name="Tsubouchi T."/>
            <person name="Morono Y."/>
            <person name="Uchiyama I."/>
            <person name="Ito T."/>
            <person name="Fujiyama A."/>
            <person name="Inagaki F."/>
            <person name="Takami H."/>
        </authorList>
    </citation>
    <scope>NUCLEOTIDE SEQUENCE</scope>
    <source>
        <strain evidence="2">Expedition CK06-06</strain>
    </source>
</reference>
<feature type="region of interest" description="Disordered" evidence="1">
    <location>
        <begin position="147"/>
        <end position="179"/>
    </location>
</feature>